<dbReference type="EC" id="3.1.4.-" evidence="7"/>
<dbReference type="RefSeq" id="WP_084067104.1">
    <property type="nucleotide sequence ID" value="NZ_FWXY01000003.1"/>
</dbReference>
<dbReference type="Gene3D" id="1.20.120.330">
    <property type="entry name" value="Nucleotidyltransferases domain 2"/>
    <property type="match status" value="1"/>
</dbReference>
<dbReference type="Pfam" id="PF03445">
    <property type="entry name" value="DUF294"/>
    <property type="match status" value="1"/>
</dbReference>
<dbReference type="Gene3D" id="1.10.3210.10">
    <property type="entry name" value="Hypothetical protein af1432"/>
    <property type="match status" value="1"/>
</dbReference>
<comment type="catalytic activity">
    <reaction evidence="7">
        <text>[protein-PII]-uridylyl-L-tyrosine + H2O = [protein-PII]-L-tyrosine + UMP + H(+)</text>
        <dbReference type="Rhea" id="RHEA:48600"/>
        <dbReference type="Rhea" id="RHEA-COMP:12147"/>
        <dbReference type="Rhea" id="RHEA-COMP:12148"/>
        <dbReference type="ChEBI" id="CHEBI:15377"/>
        <dbReference type="ChEBI" id="CHEBI:15378"/>
        <dbReference type="ChEBI" id="CHEBI:46858"/>
        <dbReference type="ChEBI" id="CHEBI:57865"/>
        <dbReference type="ChEBI" id="CHEBI:90602"/>
    </reaction>
</comment>
<dbReference type="InterPro" id="IPR045865">
    <property type="entry name" value="ACT-like_dom_sf"/>
</dbReference>
<evidence type="ECO:0000256" key="6">
    <source>
        <dbReference type="ARBA" id="ARBA00023268"/>
    </source>
</evidence>
<dbReference type="CDD" id="cd00077">
    <property type="entry name" value="HDc"/>
    <property type="match status" value="1"/>
</dbReference>
<dbReference type="CDD" id="cd04900">
    <property type="entry name" value="ACT_UUR-like_1"/>
    <property type="match status" value="1"/>
</dbReference>
<feature type="region of interest" description="Uridylyltransferase" evidence="7">
    <location>
        <begin position="1"/>
        <end position="325"/>
    </location>
</feature>
<dbReference type="PANTHER" id="PTHR47320">
    <property type="entry name" value="BIFUNCTIONAL URIDYLYLTRANSFERASE/URIDYLYL-REMOVING ENZYME"/>
    <property type="match status" value="1"/>
</dbReference>
<evidence type="ECO:0000256" key="2">
    <source>
        <dbReference type="ARBA" id="ARBA00022695"/>
    </source>
</evidence>
<evidence type="ECO:0000313" key="11">
    <source>
        <dbReference type="Proteomes" id="UP000192418"/>
    </source>
</evidence>
<dbReference type="STRING" id="1121400.SAMN02746065_103136"/>
<comment type="function">
    <text evidence="7">Modifies, by uridylylation and deuridylylation, the PII regulatory proteins (GlnB and homologs), in response to the nitrogen status of the cell that GlnD senses through the glutamine level. Under low glutamine levels, catalyzes the conversion of the PII proteins and UTP to PII-UMP and PPi, while under higher glutamine levels, GlnD hydrolyzes PII-UMP to PII and UMP (deuridylylation). Thus, controls uridylylation state and activity of the PII proteins, and plays an important role in the regulation of nitrogen metabolism.</text>
</comment>
<keyword evidence="1 7" id="KW-0808">Transferase</keyword>
<keyword evidence="2 7" id="KW-0548">Nucleotidyltransferase</keyword>
<dbReference type="EMBL" id="FWXY01000003">
    <property type="protein sequence ID" value="SMC51175.1"/>
    <property type="molecule type" value="Genomic_DNA"/>
</dbReference>
<dbReference type="OrthoDB" id="9758038at2"/>
<feature type="domain" description="ACT" evidence="8">
    <location>
        <begin position="685"/>
        <end position="765"/>
    </location>
</feature>
<keyword evidence="5 7" id="KW-0460">Magnesium</keyword>
<dbReference type="NCBIfam" id="TIGR01693">
    <property type="entry name" value="UTase_glnD"/>
    <property type="match status" value="1"/>
</dbReference>
<dbReference type="CDD" id="cd04899">
    <property type="entry name" value="ACT_ACR-UUR-like_2"/>
    <property type="match status" value="1"/>
</dbReference>
<dbReference type="SUPFAM" id="SSF55021">
    <property type="entry name" value="ACT-like"/>
    <property type="match status" value="1"/>
</dbReference>
<evidence type="ECO:0000256" key="1">
    <source>
        <dbReference type="ARBA" id="ARBA00022679"/>
    </source>
</evidence>
<keyword evidence="11" id="KW-1185">Reference proteome</keyword>
<comment type="domain">
    <text evidence="7">Has four distinct domains: an N-terminal nucleotidyltransferase (NT) domain responsible for UTase activity, a central HD domain that encodes UR activity, and two C-terminal ACT domains that seem to have a role in glutamine sensing.</text>
</comment>
<evidence type="ECO:0000256" key="5">
    <source>
        <dbReference type="ARBA" id="ARBA00022842"/>
    </source>
</evidence>
<comment type="catalytic activity">
    <reaction evidence="7">
        <text>[protein-PII]-L-tyrosine + UTP = [protein-PII]-uridylyl-L-tyrosine + diphosphate</text>
        <dbReference type="Rhea" id="RHEA:13673"/>
        <dbReference type="Rhea" id="RHEA-COMP:12147"/>
        <dbReference type="Rhea" id="RHEA-COMP:12148"/>
        <dbReference type="ChEBI" id="CHEBI:33019"/>
        <dbReference type="ChEBI" id="CHEBI:46398"/>
        <dbReference type="ChEBI" id="CHEBI:46858"/>
        <dbReference type="ChEBI" id="CHEBI:90602"/>
        <dbReference type="EC" id="2.7.7.59"/>
    </reaction>
</comment>
<keyword evidence="3" id="KW-0677">Repeat</keyword>
<dbReference type="CDD" id="cd05401">
    <property type="entry name" value="NT_GlnE_GlnD_like"/>
    <property type="match status" value="1"/>
</dbReference>
<dbReference type="InterPro" id="IPR043519">
    <property type="entry name" value="NT_sf"/>
</dbReference>
<dbReference type="GO" id="GO:0008081">
    <property type="term" value="F:phosphoric diester hydrolase activity"/>
    <property type="evidence" value="ECO:0007669"/>
    <property type="project" value="UniProtKB-UniRule"/>
</dbReference>
<dbReference type="SUPFAM" id="SSF81593">
    <property type="entry name" value="Nucleotidyltransferase substrate binding subunit/domain"/>
    <property type="match status" value="1"/>
</dbReference>
<dbReference type="InterPro" id="IPR010043">
    <property type="entry name" value="UTase/UR"/>
</dbReference>
<dbReference type="InterPro" id="IPR002912">
    <property type="entry name" value="ACT_dom"/>
</dbReference>
<dbReference type="AlphaFoldDB" id="A0A1W1ZRL4"/>
<dbReference type="PANTHER" id="PTHR47320:SF1">
    <property type="entry name" value="BIFUNCTIONAL URIDYLYLTRANSFERASE_URIDYLYL-REMOVING ENZYME"/>
    <property type="match status" value="1"/>
</dbReference>
<dbReference type="InterPro" id="IPR006674">
    <property type="entry name" value="HD_domain"/>
</dbReference>
<evidence type="ECO:0000259" key="8">
    <source>
        <dbReference type="PROSITE" id="PS51671"/>
    </source>
</evidence>
<dbReference type="PIRSF" id="PIRSF006288">
    <property type="entry name" value="PII_uridyltransf"/>
    <property type="match status" value="1"/>
</dbReference>
<evidence type="ECO:0000313" key="10">
    <source>
        <dbReference type="EMBL" id="SMC51175.1"/>
    </source>
</evidence>
<dbReference type="InterPro" id="IPR003607">
    <property type="entry name" value="HD/PDEase_dom"/>
</dbReference>
<dbReference type="Proteomes" id="UP000192418">
    <property type="component" value="Unassembled WGS sequence"/>
</dbReference>
<comment type="activity regulation">
    <text evidence="7">Uridylyltransferase (UTase) activity is inhibited by glutamine, while glutamine activates uridylyl-removing (UR) activity.</text>
</comment>
<feature type="domain" description="ACT" evidence="8">
    <location>
        <begin position="796"/>
        <end position="875"/>
    </location>
</feature>
<dbReference type="InterPro" id="IPR013546">
    <property type="entry name" value="PII_UdlTrfase/GS_AdlTrfase"/>
</dbReference>
<dbReference type="SMART" id="SM00471">
    <property type="entry name" value="HDc"/>
    <property type="match status" value="1"/>
</dbReference>
<evidence type="ECO:0000259" key="9">
    <source>
        <dbReference type="PROSITE" id="PS51831"/>
    </source>
</evidence>
<comment type="similarity">
    <text evidence="7">Belongs to the GlnD family.</text>
</comment>
<name>A0A1W1ZRL4_9BACT</name>
<dbReference type="EC" id="2.7.7.59" evidence="7"/>
<dbReference type="SUPFAM" id="SSF109604">
    <property type="entry name" value="HD-domain/PDEase-like"/>
    <property type="match status" value="1"/>
</dbReference>
<dbReference type="Pfam" id="PF01966">
    <property type="entry name" value="HD"/>
    <property type="match status" value="1"/>
</dbReference>
<comment type="cofactor">
    <cofactor evidence="7">
        <name>Mg(2+)</name>
        <dbReference type="ChEBI" id="CHEBI:18420"/>
    </cofactor>
</comment>
<keyword evidence="6 7" id="KW-0511">Multifunctional enzyme</keyword>
<organism evidence="10 11">
    <name type="scientific">Desulfocicer vacuolatum DSM 3385</name>
    <dbReference type="NCBI Taxonomy" id="1121400"/>
    <lineage>
        <taxon>Bacteria</taxon>
        <taxon>Pseudomonadati</taxon>
        <taxon>Thermodesulfobacteriota</taxon>
        <taxon>Desulfobacteria</taxon>
        <taxon>Desulfobacterales</taxon>
        <taxon>Desulfobacteraceae</taxon>
        <taxon>Desulfocicer</taxon>
    </lineage>
</organism>
<evidence type="ECO:0000256" key="3">
    <source>
        <dbReference type="ARBA" id="ARBA00022737"/>
    </source>
</evidence>
<reference evidence="10 11" key="1">
    <citation type="submission" date="2017-04" db="EMBL/GenBank/DDBJ databases">
        <authorList>
            <person name="Afonso C.L."/>
            <person name="Miller P.J."/>
            <person name="Scott M.A."/>
            <person name="Spackman E."/>
            <person name="Goraichik I."/>
            <person name="Dimitrov K.M."/>
            <person name="Suarez D.L."/>
            <person name="Swayne D.E."/>
        </authorList>
    </citation>
    <scope>NUCLEOTIDE SEQUENCE [LARGE SCALE GENOMIC DNA]</scope>
    <source>
        <strain evidence="10 11">DSM 3385</strain>
    </source>
</reference>
<feature type="domain" description="HD" evidence="9">
    <location>
        <begin position="443"/>
        <end position="561"/>
    </location>
</feature>
<dbReference type="PROSITE" id="PS51671">
    <property type="entry name" value="ACT"/>
    <property type="match status" value="2"/>
</dbReference>
<dbReference type="InterPro" id="IPR005105">
    <property type="entry name" value="GlnD_Uridyltrans_N"/>
</dbReference>
<protein>
    <recommendedName>
        <fullName evidence="7">Bifunctional uridylyltransferase/uridylyl-removing enzyme</fullName>
        <shortName evidence="7">UTase/UR</shortName>
    </recommendedName>
    <alternativeName>
        <fullName evidence="7">Bifunctional [protein-PII] modification enzyme</fullName>
    </alternativeName>
    <alternativeName>
        <fullName evidence="7">Bifunctional nitrogen sensor protein</fullName>
    </alternativeName>
    <domain>
        <recommendedName>
            <fullName evidence="7">[Protein-PII] uridylyltransferase</fullName>
            <shortName evidence="7">PII uridylyltransferase</shortName>
            <shortName evidence="7">UTase</shortName>
            <ecNumber evidence="7">2.7.7.59</ecNumber>
        </recommendedName>
    </domain>
    <domain>
        <recommendedName>
            <fullName evidence="7">[Protein-PII]-UMP uridylyl-removing enzyme</fullName>
            <shortName evidence="7">UR</shortName>
            <ecNumber evidence="7">3.1.4.-</ecNumber>
        </recommendedName>
    </domain>
</protein>
<dbReference type="Pfam" id="PF08335">
    <property type="entry name" value="GlnD_UR_UTase"/>
    <property type="match status" value="1"/>
</dbReference>
<gene>
    <name evidence="7" type="primary">glnD</name>
    <name evidence="10" type="ORF">SAMN02746065_103136</name>
</gene>
<accession>A0A1W1ZRL4</accession>
<dbReference type="GO" id="GO:0008773">
    <property type="term" value="F:[protein-PII] uridylyltransferase activity"/>
    <property type="evidence" value="ECO:0007669"/>
    <property type="project" value="UniProtKB-UniRule"/>
</dbReference>
<dbReference type="GO" id="GO:0006808">
    <property type="term" value="P:regulation of nitrogen utilization"/>
    <property type="evidence" value="ECO:0007669"/>
    <property type="project" value="UniProtKB-UniRule"/>
</dbReference>
<dbReference type="HAMAP" id="MF_00277">
    <property type="entry name" value="PII_uridylyl_transf"/>
    <property type="match status" value="1"/>
</dbReference>
<sequence>MKNETDAGILIQKRDQLIKNFLRNKEPRFLESFAVILDEYFQSALGKSNAAADMTFQGNPVALVALGGYGRQEQCVHSDVDLLLLFENNIPRETEQLIKDLLYPLWDIHLETGYAVRTVKDCLDMAWQQFDILTTMLDARFICGASPIFFMLREQFRRTLSSQHQEKSLTRLVENGRKRHRDFGDSTYLIEPNLKSGHGGLRDYHTLLWYARIKENIRCRRDLERNGFLSHEEYEALEEALTFIWSIRNRLHYITGRKCDQLHFEHQVEVAKLLGFKSRHRHQGVESFMGKLHAKMDFLKQTNQRVTETILLDKRGKRFSFPAKPTPTPGIQIQRRRLEFSSMKKIPQNPSLLLKIFVESGRSRTPLSIESRRIVGEFVHLVDDAFCKDPAHVKDFEKTLATSFWEFNVLNVMLATGLLVKIIPEFSRLVHKIQYNQYHLFPVDKHSIRCVQEINSLKKTKKNDPRTVFYNSIYKEVRNRRNLLMAALLHDIGKGEPNCEHSRKGSEITEKILQRFGYSPTDTEEICFLIEHHLFLIKVATRRDISDEETVILCANKINQVGRLRMLYLLTVADSRATGPKAWNEWTENLLKELFLKTMGILKKGELASRRAARIIQRKKADVMALKKASWDKESLARELSSMAHRYLLYVPPEEIIEHLDLHKKLGDNAFLWKVKKTEDADIRTIAICGKDTPGFFFKLAGVFFLNGLNIVGSQAYAWGNNTALDIFKVMPPRDRLFETEKWEKAEKDLHLAIADDCFLNRLKKKLPGTLTLSSGQAPIPNRVKIDNETSSFFTIIEVFTYDFPGLLFAITHTLFLQGLDVRIAMAATKVDQVVDVFYVKTLHGEKLIDPHGIESVKQAILDALPELIPEKETV</sequence>
<dbReference type="SUPFAM" id="SSF81301">
    <property type="entry name" value="Nucleotidyltransferase"/>
    <property type="match status" value="1"/>
</dbReference>
<keyword evidence="4 7" id="KW-0378">Hydrolase</keyword>
<evidence type="ECO:0000256" key="7">
    <source>
        <dbReference type="HAMAP-Rule" id="MF_00277"/>
    </source>
</evidence>
<dbReference type="PROSITE" id="PS51831">
    <property type="entry name" value="HD"/>
    <property type="match status" value="1"/>
</dbReference>
<feature type="region of interest" description="Uridylyl-removing" evidence="7">
    <location>
        <begin position="326"/>
        <end position="684"/>
    </location>
</feature>
<evidence type="ECO:0000256" key="4">
    <source>
        <dbReference type="ARBA" id="ARBA00022801"/>
    </source>
</evidence>
<proteinExistence type="inferred from homology"/>